<accession>A0A251UTK9</accession>
<dbReference type="AlphaFoldDB" id="A0A251UTK9"/>
<sequence length="78" mass="9046">MNKKGKKPESKFQSVRNLLRERWELASILNFLQITLKTKRVNSQELPKANIIWPIIGHLHLLGGSKLPHHVYIHCVVV</sequence>
<reference evidence="1" key="3">
    <citation type="submission" date="2020-06" db="EMBL/GenBank/DDBJ databases">
        <title>Helianthus annuus Genome sequencing and assembly Release 2.</title>
        <authorList>
            <person name="Gouzy J."/>
            <person name="Langlade N."/>
            <person name="Munos S."/>
        </authorList>
    </citation>
    <scope>NUCLEOTIDE SEQUENCE</scope>
    <source>
        <tissue evidence="1">Leaves</tissue>
    </source>
</reference>
<gene>
    <name evidence="2" type="ORF">HannXRQ_Chr05g0161751</name>
    <name evidence="1" type="ORF">HanXRQr2_Chr03g0096911</name>
</gene>
<dbReference type="Gramene" id="mRNA:HanXRQr2_Chr03g0096911">
    <property type="protein sequence ID" value="mRNA:HanXRQr2_Chr03g0096911"/>
    <property type="gene ID" value="HanXRQr2_Chr03g0096911"/>
</dbReference>
<dbReference type="EMBL" id="CM007894">
    <property type="protein sequence ID" value="OTG26717.1"/>
    <property type="molecule type" value="Genomic_DNA"/>
</dbReference>
<proteinExistence type="predicted"/>
<reference evidence="2" key="2">
    <citation type="submission" date="2017-02" db="EMBL/GenBank/DDBJ databases">
        <title>Sunflower complete genome.</title>
        <authorList>
            <person name="Langlade N."/>
            <person name="Munos S."/>
        </authorList>
    </citation>
    <scope>NUCLEOTIDE SEQUENCE [LARGE SCALE GENOMIC DNA]</scope>
    <source>
        <tissue evidence="2">Leaves</tissue>
    </source>
</reference>
<name>A0A251UTK9_HELAN</name>
<evidence type="ECO:0000313" key="2">
    <source>
        <dbReference type="EMBL" id="OTG26717.1"/>
    </source>
</evidence>
<dbReference type="InParanoid" id="A0A251UTK9"/>
<reference evidence="1 3" key="1">
    <citation type="journal article" date="2017" name="Nature">
        <title>The sunflower genome provides insights into oil metabolism, flowering and Asterid evolution.</title>
        <authorList>
            <person name="Badouin H."/>
            <person name="Gouzy J."/>
            <person name="Grassa C.J."/>
            <person name="Murat F."/>
            <person name="Staton S.E."/>
            <person name="Cottret L."/>
            <person name="Lelandais-Briere C."/>
            <person name="Owens G.L."/>
            <person name="Carrere S."/>
            <person name="Mayjonade B."/>
            <person name="Legrand L."/>
            <person name="Gill N."/>
            <person name="Kane N.C."/>
            <person name="Bowers J.E."/>
            <person name="Hubner S."/>
            <person name="Bellec A."/>
            <person name="Berard A."/>
            <person name="Berges H."/>
            <person name="Blanchet N."/>
            <person name="Boniface M.C."/>
            <person name="Brunel D."/>
            <person name="Catrice O."/>
            <person name="Chaidir N."/>
            <person name="Claudel C."/>
            <person name="Donnadieu C."/>
            <person name="Faraut T."/>
            <person name="Fievet G."/>
            <person name="Helmstetter N."/>
            <person name="King M."/>
            <person name="Knapp S.J."/>
            <person name="Lai Z."/>
            <person name="Le Paslier M.C."/>
            <person name="Lippi Y."/>
            <person name="Lorenzon L."/>
            <person name="Mandel J.R."/>
            <person name="Marage G."/>
            <person name="Marchand G."/>
            <person name="Marquand E."/>
            <person name="Bret-Mestries E."/>
            <person name="Morien E."/>
            <person name="Nambeesan S."/>
            <person name="Nguyen T."/>
            <person name="Pegot-Espagnet P."/>
            <person name="Pouilly N."/>
            <person name="Raftis F."/>
            <person name="Sallet E."/>
            <person name="Schiex T."/>
            <person name="Thomas J."/>
            <person name="Vandecasteele C."/>
            <person name="Vares D."/>
            <person name="Vear F."/>
            <person name="Vautrin S."/>
            <person name="Crespi M."/>
            <person name="Mangin B."/>
            <person name="Burke J.M."/>
            <person name="Salse J."/>
            <person name="Munos S."/>
            <person name="Vincourt P."/>
            <person name="Rieseberg L.H."/>
            <person name="Langlade N.B."/>
        </authorList>
    </citation>
    <scope>NUCLEOTIDE SEQUENCE [LARGE SCALE GENOMIC DNA]</scope>
    <source>
        <strain evidence="3">cv. SF193</strain>
        <tissue evidence="1">Leaves</tissue>
    </source>
</reference>
<keyword evidence="3" id="KW-1185">Reference proteome</keyword>
<evidence type="ECO:0000313" key="1">
    <source>
        <dbReference type="EMBL" id="KAF5813320.1"/>
    </source>
</evidence>
<protein>
    <submittedName>
        <fullName evidence="2">Uncharacterized protein</fullName>
    </submittedName>
</protein>
<dbReference type="Proteomes" id="UP000215914">
    <property type="component" value="Chromosome 5"/>
</dbReference>
<dbReference type="EMBL" id="MNCJ02000318">
    <property type="protein sequence ID" value="KAF5813320.1"/>
    <property type="molecule type" value="Genomic_DNA"/>
</dbReference>
<evidence type="ECO:0000313" key="3">
    <source>
        <dbReference type="Proteomes" id="UP000215914"/>
    </source>
</evidence>
<organism evidence="2 3">
    <name type="scientific">Helianthus annuus</name>
    <name type="common">Common sunflower</name>
    <dbReference type="NCBI Taxonomy" id="4232"/>
    <lineage>
        <taxon>Eukaryota</taxon>
        <taxon>Viridiplantae</taxon>
        <taxon>Streptophyta</taxon>
        <taxon>Embryophyta</taxon>
        <taxon>Tracheophyta</taxon>
        <taxon>Spermatophyta</taxon>
        <taxon>Magnoliopsida</taxon>
        <taxon>eudicotyledons</taxon>
        <taxon>Gunneridae</taxon>
        <taxon>Pentapetalae</taxon>
        <taxon>asterids</taxon>
        <taxon>campanulids</taxon>
        <taxon>Asterales</taxon>
        <taxon>Asteraceae</taxon>
        <taxon>Asteroideae</taxon>
        <taxon>Heliantheae alliance</taxon>
        <taxon>Heliantheae</taxon>
        <taxon>Helianthus</taxon>
    </lineage>
</organism>